<evidence type="ECO:0000256" key="1">
    <source>
        <dbReference type="SAM" id="MobiDB-lite"/>
    </source>
</evidence>
<name>A0A3P6SFW6_LITSI</name>
<evidence type="ECO:0000313" key="2">
    <source>
        <dbReference type="EMBL" id="VDK71137.1"/>
    </source>
</evidence>
<evidence type="ECO:0000313" key="3">
    <source>
        <dbReference type="Proteomes" id="UP000277928"/>
    </source>
</evidence>
<sequence length="146" mass="15928">MIVAAMIPAYMGEVKSDGSNHLYFSYPTPVATNMVPANFTAYSMPIPPAYEAATVANIAKQQDESFSSIIPAPSTSSASTSIPPQQQQQQQQQRVQQRRTVVPVDEEARKNLAYEDGQHVEQNIAKSHIAHAQLSCALLKIKLTDG</sequence>
<dbReference type="STRING" id="42156.A0A3P6SFW6"/>
<feature type="compositionally biased region" description="Low complexity" evidence="1">
    <location>
        <begin position="67"/>
        <end position="101"/>
    </location>
</feature>
<reference evidence="2 3" key="1">
    <citation type="submission" date="2018-08" db="EMBL/GenBank/DDBJ databases">
        <authorList>
            <person name="Laetsch R D."/>
            <person name="Stevens L."/>
            <person name="Kumar S."/>
            <person name="Blaxter L. M."/>
        </authorList>
    </citation>
    <scope>NUCLEOTIDE SEQUENCE [LARGE SCALE GENOMIC DNA]</scope>
</reference>
<dbReference type="EMBL" id="UYRX01000045">
    <property type="protein sequence ID" value="VDK71137.1"/>
    <property type="molecule type" value="Genomic_DNA"/>
</dbReference>
<accession>A0A3P6SFW6</accession>
<dbReference type="OrthoDB" id="10039716at2759"/>
<gene>
    <name evidence="2" type="ORF">NLS_LOCUS1329</name>
</gene>
<feature type="region of interest" description="Disordered" evidence="1">
    <location>
        <begin position="66"/>
        <end position="101"/>
    </location>
</feature>
<proteinExistence type="predicted"/>
<dbReference type="AlphaFoldDB" id="A0A3P6SFW6"/>
<protein>
    <submittedName>
        <fullName evidence="2">Uncharacterized protein</fullName>
    </submittedName>
</protein>
<keyword evidence="3" id="KW-1185">Reference proteome</keyword>
<organism evidence="2 3">
    <name type="scientific">Litomosoides sigmodontis</name>
    <name type="common">Filarial nematode worm</name>
    <dbReference type="NCBI Taxonomy" id="42156"/>
    <lineage>
        <taxon>Eukaryota</taxon>
        <taxon>Metazoa</taxon>
        <taxon>Ecdysozoa</taxon>
        <taxon>Nematoda</taxon>
        <taxon>Chromadorea</taxon>
        <taxon>Rhabditida</taxon>
        <taxon>Spirurina</taxon>
        <taxon>Spiruromorpha</taxon>
        <taxon>Filarioidea</taxon>
        <taxon>Onchocercidae</taxon>
        <taxon>Litomosoides</taxon>
    </lineage>
</organism>
<dbReference type="Proteomes" id="UP000277928">
    <property type="component" value="Unassembled WGS sequence"/>
</dbReference>